<dbReference type="InterPro" id="IPR001623">
    <property type="entry name" value="DnaJ_domain"/>
</dbReference>
<dbReference type="Gene3D" id="1.10.287.110">
    <property type="entry name" value="DnaJ domain"/>
    <property type="match status" value="1"/>
</dbReference>
<feature type="transmembrane region" description="Helical" evidence="3">
    <location>
        <begin position="604"/>
        <end position="624"/>
    </location>
</feature>
<dbReference type="PANTHER" id="PTHR44157">
    <property type="entry name" value="DNAJ HOMOLOG SUBFAMILY C MEMBER 11"/>
    <property type="match status" value="1"/>
</dbReference>
<dbReference type="AlphaFoldDB" id="A0A507QS87"/>
<dbReference type="Pfam" id="PF11875">
    <property type="entry name" value="DnaJ-like_C11_C"/>
    <property type="match status" value="1"/>
</dbReference>
<dbReference type="SUPFAM" id="SSF46565">
    <property type="entry name" value="Chaperone J-domain"/>
    <property type="match status" value="1"/>
</dbReference>
<proteinExistence type="predicted"/>
<dbReference type="Pfam" id="PF00226">
    <property type="entry name" value="DnaJ"/>
    <property type="match status" value="1"/>
</dbReference>
<dbReference type="Proteomes" id="UP000319663">
    <property type="component" value="Unassembled WGS sequence"/>
</dbReference>
<feature type="region of interest" description="Disordered" evidence="2">
    <location>
        <begin position="1"/>
        <end position="59"/>
    </location>
</feature>
<protein>
    <recommendedName>
        <fullName evidence="4">J domain-containing protein</fullName>
    </recommendedName>
</protein>
<keyword evidence="3" id="KW-1133">Transmembrane helix</keyword>
<dbReference type="OrthoDB" id="666364at2759"/>
<keyword evidence="3" id="KW-0472">Membrane</keyword>
<dbReference type="EMBL" id="VIFY01000133">
    <property type="protein sequence ID" value="TQB69857.1"/>
    <property type="molecule type" value="Genomic_DNA"/>
</dbReference>
<dbReference type="InterPro" id="IPR036869">
    <property type="entry name" value="J_dom_sf"/>
</dbReference>
<dbReference type="GO" id="GO:0042407">
    <property type="term" value="P:cristae formation"/>
    <property type="evidence" value="ECO:0007669"/>
    <property type="project" value="TreeGrafter"/>
</dbReference>
<comment type="caution">
    <text evidence="5">The sequence shown here is derived from an EMBL/GenBank/DDBJ whole genome shotgun (WGS) entry which is preliminary data.</text>
</comment>
<keyword evidence="1" id="KW-0143">Chaperone</keyword>
<evidence type="ECO:0000256" key="2">
    <source>
        <dbReference type="SAM" id="MobiDB-lite"/>
    </source>
</evidence>
<dbReference type="InterPro" id="IPR024586">
    <property type="entry name" value="DnaJ-like_C11_C"/>
</dbReference>
<dbReference type="PRINTS" id="PR00625">
    <property type="entry name" value="JDOMAIN"/>
</dbReference>
<evidence type="ECO:0000256" key="1">
    <source>
        <dbReference type="ARBA" id="ARBA00023186"/>
    </source>
</evidence>
<dbReference type="SMART" id="SM00271">
    <property type="entry name" value="DnaJ"/>
    <property type="match status" value="1"/>
</dbReference>
<dbReference type="PROSITE" id="PS50076">
    <property type="entry name" value="DNAJ_2"/>
    <property type="match status" value="1"/>
</dbReference>
<accession>A0A507QS87</accession>
<gene>
    <name evidence="5" type="ORF">MPDQ_001304</name>
</gene>
<organism evidence="5 6">
    <name type="scientific">Monascus purpureus</name>
    <name type="common">Red mold</name>
    <name type="synonym">Monascus anka</name>
    <dbReference type="NCBI Taxonomy" id="5098"/>
    <lineage>
        <taxon>Eukaryota</taxon>
        <taxon>Fungi</taxon>
        <taxon>Dikarya</taxon>
        <taxon>Ascomycota</taxon>
        <taxon>Pezizomycotina</taxon>
        <taxon>Eurotiomycetes</taxon>
        <taxon>Eurotiomycetidae</taxon>
        <taxon>Eurotiales</taxon>
        <taxon>Aspergillaceae</taxon>
        <taxon>Monascus</taxon>
    </lineage>
</organism>
<dbReference type="GO" id="GO:0005739">
    <property type="term" value="C:mitochondrion"/>
    <property type="evidence" value="ECO:0007669"/>
    <property type="project" value="GOC"/>
</dbReference>
<evidence type="ECO:0000256" key="3">
    <source>
        <dbReference type="SAM" id="Phobius"/>
    </source>
</evidence>
<dbReference type="PROSITE" id="PS00636">
    <property type="entry name" value="DNAJ_1"/>
    <property type="match status" value="1"/>
</dbReference>
<reference evidence="5 6" key="1">
    <citation type="submission" date="2019-06" db="EMBL/GenBank/DDBJ databases">
        <title>Wine fermentation using esterase from Monascus purpureus.</title>
        <authorList>
            <person name="Geng C."/>
            <person name="Zhang Y."/>
        </authorList>
    </citation>
    <scope>NUCLEOTIDE SEQUENCE [LARGE SCALE GENOMIC DNA]</scope>
    <source>
        <strain evidence="5">HQ1</strain>
    </source>
</reference>
<feature type="domain" description="J" evidence="4">
    <location>
        <begin position="69"/>
        <end position="138"/>
    </location>
</feature>
<keyword evidence="3" id="KW-0812">Transmembrane</keyword>
<dbReference type="InterPro" id="IPR052243">
    <property type="entry name" value="Mito_inner_membrane_organizer"/>
</dbReference>
<dbReference type="STRING" id="5098.A0A507QS87"/>
<evidence type="ECO:0000313" key="6">
    <source>
        <dbReference type="Proteomes" id="UP000319663"/>
    </source>
</evidence>
<dbReference type="CDD" id="cd06257">
    <property type="entry name" value="DnaJ"/>
    <property type="match status" value="1"/>
</dbReference>
<feature type="region of interest" description="Disordered" evidence="2">
    <location>
        <begin position="245"/>
        <end position="268"/>
    </location>
</feature>
<evidence type="ECO:0000259" key="4">
    <source>
        <dbReference type="PROSITE" id="PS50076"/>
    </source>
</evidence>
<dbReference type="InterPro" id="IPR018253">
    <property type="entry name" value="DnaJ_domain_CS"/>
</dbReference>
<dbReference type="PANTHER" id="PTHR44157:SF1">
    <property type="entry name" value="DNAJ HOMOLOG SUBFAMILY C MEMBER 11"/>
    <property type="match status" value="1"/>
</dbReference>
<name>A0A507QS87_MONPU</name>
<keyword evidence="6" id="KW-1185">Reference proteome</keyword>
<evidence type="ECO:0000313" key="5">
    <source>
        <dbReference type="EMBL" id="TQB69857.1"/>
    </source>
</evidence>
<sequence length="776" mass="86547">MPPSPSTDEKQGSGSASADGRREPATNGYGYHHQGPEDLGGNPDSNGDEAFNADYSRLMSYPGDDEDADYYGLLGLARNPPPKDSEIRSAYRNLTLSFHPDKQPAHMREAAERQFNKIHEAYETLIDPHKRTVYDLLGADGVREEWGPRGAMGRQGEAERQQVGVKVMTPEEFRRWFLKTMQTRERKAVDTMVRSRGTLSFTVDASDLISVDEDGDVYLYAPSLRLSEYGMAYSFKTPIPNPASWFRGKSEPTEELQEDNNPTEADDNNNLEMVINASVAGKLQQGKQKFVFEYEDGTQETREVPIPLALIAKNLTLGANINYALGDVAGRKGLGNKRPFSFLNDTNVSASALLLPAPALAFSFAKAIAPVPKAKPFSVNLSTTFSGSILQRLPEIGLNVSRAVGERKIAFCSWSSGTLLWPSAKPEELIFTQLSKFQLGLLSFPARPTKPTGPIGGEEEDEEYREIRRKEREANKAREAFQFQVEASPAGGSLSFNYSRNIFSGKPADELVRSEWSPEGHYGSLLESEPRSVRLEISTTIGLDLALGWSISGIRQVGEFTRMGLDIGVEGMKGLVVSVSWRRLGQRINIPIVVCPVQMVNMDVAAIAVIFPWVAYCAVEFGFIRPRQRRERRQAVAQRRKKLEKLIPQKRAESQQTIELMTEQVRRRQAREEAQGGLVVTRAEYGYIPPTERRKDASAEAKVVDVTVPVAALVDRSQLIIPRETVKFHIVGFYDPAPLLPKKLKVWYQFNGKQHFVEADDSEGITCPMRSHLLRS</sequence>